<evidence type="ECO:0000256" key="2">
    <source>
        <dbReference type="ARBA" id="ARBA00008834"/>
    </source>
</evidence>
<keyword evidence="3" id="KW-0134">Cell wall</keyword>
<dbReference type="OrthoDB" id="187139at2759"/>
<reference evidence="11" key="1">
    <citation type="submission" date="2020-07" db="EMBL/GenBank/DDBJ databases">
        <title>Genome sequence and genetic diversity analysis of an under-domesticated orphan crop, white fonio (Digitaria exilis).</title>
        <authorList>
            <person name="Bennetzen J.L."/>
            <person name="Chen S."/>
            <person name="Ma X."/>
            <person name="Wang X."/>
            <person name="Yssel A.E.J."/>
            <person name="Chaluvadi S.R."/>
            <person name="Johnson M."/>
            <person name="Gangashetty P."/>
            <person name="Hamidou F."/>
            <person name="Sanogo M.D."/>
            <person name="Zwaenepoel A."/>
            <person name="Wallace J."/>
            <person name="Van De Peer Y."/>
            <person name="Van Deynze A."/>
        </authorList>
    </citation>
    <scope>NUCLEOTIDE SEQUENCE</scope>
    <source>
        <tissue evidence="11">Leaves</tissue>
    </source>
</reference>
<evidence type="ECO:0000256" key="3">
    <source>
        <dbReference type="ARBA" id="ARBA00022512"/>
    </source>
</evidence>
<evidence type="ECO:0000256" key="5">
    <source>
        <dbReference type="ARBA" id="ARBA00022801"/>
    </source>
</evidence>
<dbReference type="SUPFAM" id="SSF51126">
    <property type="entry name" value="Pectin lyase-like"/>
    <property type="match status" value="1"/>
</dbReference>
<dbReference type="InterPro" id="IPR000743">
    <property type="entry name" value="Glyco_hydro_28"/>
</dbReference>
<name>A0A835FXR0_9POAL</name>
<evidence type="ECO:0008006" key="13">
    <source>
        <dbReference type="Google" id="ProtNLM"/>
    </source>
</evidence>
<evidence type="ECO:0000313" key="12">
    <source>
        <dbReference type="Proteomes" id="UP000636709"/>
    </source>
</evidence>
<dbReference type="PANTHER" id="PTHR31375">
    <property type="match status" value="1"/>
</dbReference>
<evidence type="ECO:0000256" key="9">
    <source>
        <dbReference type="SAM" id="MobiDB-lite"/>
    </source>
</evidence>
<evidence type="ECO:0000256" key="1">
    <source>
        <dbReference type="ARBA" id="ARBA00004191"/>
    </source>
</evidence>
<dbReference type="Proteomes" id="UP000636709">
    <property type="component" value="Unassembled WGS sequence"/>
</dbReference>
<dbReference type="GO" id="GO:0005975">
    <property type="term" value="P:carbohydrate metabolic process"/>
    <property type="evidence" value="ECO:0007669"/>
    <property type="project" value="InterPro"/>
</dbReference>
<organism evidence="11 12">
    <name type="scientific">Digitaria exilis</name>
    <dbReference type="NCBI Taxonomy" id="1010633"/>
    <lineage>
        <taxon>Eukaryota</taxon>
        <taxon>Viridiplantae</taxon>
        <taxon>Streptophyta</taxon>
        <taxon>Embryophyta</taxon>
        <taxon>Tracheophyta</taxon>
        <taxon>Spermatophyta</taxon>
        <taxon>Magnoliopsida</taxon>
        <taxon>Liliopsida</taxon>
        <taxon>Poales</taxon>
        <taxon>Poaceae</taxon>
        <taxon>PACMAD clade</taxon>
        <taxon>Panicoideae</taxon>
        <taxon>Panicodae</taxon>
        <taxon>Paniceae</taxon>
        <taxon>Anthephorinae</taxon>
        <taxon>Digitaria</taxon>
    </lineage>
</organism>
<sequence length="256" mass="27691">MASRLVLVAPLLALLLASGALEASAGTTNNGPRRPTRSSEAGAVQGVEGRLRLAAAGHRARPRGKRYLLKLVKLSGPCKSSVTLTVKGTLMASPNMADWSDKDRRHWIVFRSINKLTVNGGGAIDGNGETWWKHSCKINKAMPCKEAPTALVIPLLHKFESSGSENCQQPANPHVSRGLHQRAVGTPVNHSVRTSPNTDGIHITRSKDVQVTNCKIKTGDDCMSIENGTHNLHVSQVVCGPGWDQHWKLGRRQLES</sequence>
<evidence type="ECO:0000256" key="4">
    <source>
        <dbReference type="ARBA" id="ARBA00022525"/>
    </source>
</evidence>
<evidence type="ECO:0000256" key="8">
    <source>
        <dbReference type="RuleBase" id="RU361169"/>
    </source>
</evidence>
<proteinExistence type="inferred from homology"/>
<keyword evidence="4" id="KW-0964">Secreted</keyword>
<evidence type="ECO:0000256" key="10">
    <source>
        <dbReference type="SAM" id="SignalP"/>
    </source>
</evidence>
<comment type="similarity">
    <text evidence="2 8">Belongs to the glycosyl hydrolase 28 family.</text>
</comment>
<dbReference type="InterPro" id="IPR011050">
    <property type="entry name" value="Pectin_lyase_fold/virulence"/>
</dbReference>
<evidence type="ECO:0000313" key="11">
    <source>
        <dbReference type="EMBL" id="KAF8776430.1"/>
    </source>
</evidence>
<keyword evidence="6 8" id="KW-0326">Glycosidase</keyword>
<dbReference type="InterPro" id="IPR012334">
    <property type="entry name" value="Pectin_lyas_fold"/>
</dbReference>
<dbReference type="EMBL" id="JACEFO010000192">
    <property type="protein sequence ID" value="KAF8776430.1"/>
    <property type="molecule type" value="Genomic_DNA"/>
</dbReference>
<feature type="region of interest" description="Disordered" evidence="9">
    <location>
        <begin position="25"/>
        <end position="44"/>
    </location>
</feature>
<accession>A0A835FXR0</accession>
<protein>
    <recommendedName>
        <fullName evidence="13">Polygalacturonase</fullName>
    </recommendedName>
</protein>
<dbReference type="GO" id="GO:0004650">
    <property type="term" value="F:polygalacturonase activity"/>
    <property type="evidence" value="ECO:0007669"/>
    <property type="project" value="InterPro"/>
</dbReference>
<dbReference type="AlphaFoldDB" id="A0A835FXR0"/>
<keyword evidence="12" id="KW-1185">Reference proteome</keyword>
<keyword evidence="7" id="KW-0961">Cell wall biogenesis/degradation</keyword>
<evidence type="ECO:0000256" key="7">
    <source>
        <dbReference type="ARBA" id="ARBA00023316"/>
    </source>
</evidence>
<comment type="subcellular location">
    <subcellularLocation>
        <location evidence="1">Secreted</location>
        <location evidence="1">Cell wall</location>
    </subcellularLocation>
</comment>
<gene>
    <name evidence="11" type="ORF">HU200_003502</name>
</gene>
<dbReference type="Pfam" id="PF00295">
    <property type="entry name" value="Glyco_hydro_28"/>
    <property type="match status" value="1"/>
</dbReference>
<feature type="signal peptide" evidence="10">
    <location>
        <begin position="1"/>
        <end position="25"/>
    </location>
</feature>
<keyword evidence="10" id="KW-0732">Signal</keyword>
<dbReference type="GO" id="GO:0071555">
    <property type="term" value="P:cell wall organization"/>
    <property type="evidence" value="ECO:0007669"/>
    <property type="project" value="UniProtKB-KW"/>
</dbReference>
<comment type="caution">
    <text evidence="11">The sequence shown here is derived from an EMBL/GenBank/DDBJ whole genome shotgun (WGS) entry which is preliminary data.</text>
</comment>
<evidence type="ECO:0000256" key="6">
    <source>
        <dbReference type="ARBA" id="ARBA00023295"/>
    </source>
</evidence>
<feature type="chain" id="PRO_5032870757" description="Polygalacturonase" evidence="10">
    <location>
        <begin position="26"/>
        <end position="256"/>
    </location>
</feature>
<dbReference type="Gene3D" id="2.160.20.10">
    <property type="entry name" value="Single-stranded right-handed beta-helix, Pectin lyase-like"/>
    <property type="match status" value="1"/>
</dbReference>
<keyword evidence="5 8" id="KW-0378">Hydrolase</keyword>